<feature type="non-terminal residue" evidence="1">
    <location>
        <position position="1"/>
    </location>
</feature>
<gene>
    <name evidence="1" type="primary">tyrS_4</name>
    <name evidence="1" type="ORF">CM83_103291</name>
</gene>
<protein>
    <submittedName>
        <fullName evidence="1">Tyrosine--tRNA ligase</fullName>
    </submittedName>
</protein>
<organism evidence="1">
    <name type="scientific">Lygus hesperus</name>
    <name type="common">Western plant bug</name>
    <dbReference type="NCBI Taxonomy" id="30085"/>
    <lineage>
        <taxon>Eukaryota</taxon>
        <taxon>Metazoa</taxon>
        <taxon>Ecdysozoa</taxon>
        <taxon>Arthropoda</taxon>
        <taxon>Hexapoda</taxon>
        <taxon>Insecta</taxon>
        <taxon>Pterygota</taxon>
        <taxon>Neoptera</taxon>
        <taxon>Paraneoptera</taxon>
        <taxon>Hemiptera</taxon>
        <taxon>Heteroptera</taxon>
        <taxon>Panheteroptera</taxon>
        <taxon>Cimicomorpha</taxon>
        <taxon>Miridae</taxon>
        <taxon>Mirini</taxon>
        <taxon>Lygus</taxon>
    </lineage>
</organism>
<proteinExistence type="predicted"/>
<dbReference type="GO" id="GO:0016874">
    <property type="term" value="F:ligase activity"/>
    <property type="evidence" value="ECO:0007669"/>
    <property type="project" value="UniProtKB-KW"/>
</dbReference>
<dbReference type="AlphaFoldDB" id="A0A0A9WP90"/>
<dbReference type="EMBL" id="GBHO01033322">
    <property type="protein sequence ID" value="JAG10282.1"/>
    <property type="molecule type" value="Transcribed_RNA"/>
</dbReference>
<keyword evidence="1" id="KW-0436">Ligase</keyword>
<reference evidence="1" key="2">
    <citation type="submission" date="2014-07" db="EMBL/GenBank/DDBJ databases">
        <authorList>
            <person name="Hull J."/>
        </authorList>
    </citation>
    <scope>NUCLEOTIDE SEQUENCE</scope>
</reference>
<reference evidence="1" key="1">
    <citation type="journal article" date="2014" name="PLoS ONE">
        <title>Transcriptome-Based Identification of ABC Transporters in the Western Tarnished Plant Bug Lygus hesperus.</title>
        <authorList>
            <person name="Hull J.J."/>
            <person name="Chaney K."/>
            <person name="Geib S.M."/>
            <person name="Fabrick J.A."/>
            <person name="Brent C.S."/>
            <person name="Walsh D."/>
            <person name="Lavine L.C."/>
        </authorList>
    </citation>
    <scope>NUCLEOTIDE SEQUENCE</scope>
</reference>
<sequence>EIIEQHKFLSRMYSTSETISEYIAELRKFVPSCDFTCGECEASVAELFLRAQFIRGIRDPAIREQLLMIKYLTLADAIDKALAIDASKIDNSIFSSDPSSNTGSFSMYLTLTILTQTNSTQQF</sequence>
<accession>A0A0A9WP90</accession>
<evidence type="ECO:0000313" key="1">
    <source>
        <dbReference type="EMBL" id="JAG10282.1"/>
    </source>
</evidence>
<name>A0A0A9WP90_LYGHE</name>